<protein>
    <recommendedName>
        <fullName evidence="4">tRNA pseudouridine synthase A</fullName>
        <ecNumber evidence="4">5.4.99.12</ecNumber>
    </recommendedName>
    <alternativeName>
        <fullName evidence="4">tRNA pseudouridine(38-40) synthase</fullName>
    </alternativeName>
    <alternativeName>
        <fullName evidence="4">tRNA pseudouridylate synthase I</fullName>
    </alternativeName>
    <alternativeName>
        <fullName evidence="4">tRNA-uridine isomerase I</fullName>
    </alternativeName>
</protein>
<feature type="domain" description="Pseudouridine synthase I TruA alpha/beta" evidence="6">
    <location>
        <begin position="9"/>
        <end position="106"/>
    </location>
</feature>
<evidence type="ECO:0000256" key="1">
    <source>
        <dbReference type="ARBA" id="ARBA00009375"/>
    </source>
</evidence>
<keyword evidence="3 4" id="KW-0413">Isomerase</keyword>
<dbReference type="PANTHER" id="PTHR11142:SF22">
    <property type="entry name" value="TRNA PSEUDOURIDINE SYNTHASE A 2"/>
    <property type="match status" value="1"/>
</dbReference>
<feature type="domain" description="Pseudouridine synthase I TruA alpha/beta" evidence="6">
    <location>
        <begin position="145"/>
        <end position="245"/>
    </location>
</feature>
<comment type="subunit">
    <text evidence="4">Homodimer.</text>
</comment>
<dbReference type="PIRSF" id="PIRSF001430">
    <property type="entry name" value="tRNA_psdUrid_synth"/>
    <property type="match status" value="1"/>
</dbReference>
<dbReference type="GO" id="GO:0160147">
    <property type="term" value="F:tRNA pseudouridine(38-40) synthase activity"/>
    <property type="evidence" value="ECO:0007669"/>
    <property type="project" value="UniProtKB-EC"/>
</dbReference>
<dbReference type="PANTHER" id="PTHR11142">
    <property type="entry name" value="PSEUDOURIDYLATE SYNTHASE"/>
    <property type="match status" value="1"/>
</dbReference>
<dbReference type="SUPFAM" id="SSF55120">
    <property type="entry name" value="Pseudouridine synthase"/>
    <property type="match status" value="1"/>
</dbReference>
<evidence type="ECO:0000313" key="7">
    <source>
        <dbReference type="EMBL" id="MEN0644018.1"/>
    </source>
</evidence>
<dbReference type="RefSeq" id="WP_343130795.1">
    <property type="nucleotide sequence ID" value="NZ_JBCITK010000001.1"/>
</dbReference>
<accession>A0ABU9VJD2</accession>
<dbReference type="InterPro" id="IPR001406">
    <property type="entry name" value="PsdUridine_synth_TruA"/>
</dbReference>
<dbReference type="Gene3D" id="3.30.70.580">
    <property type="entry name" value="Pseudouridine synthase I, catalytic domain, N-terminal subdomain"/>
    <property type="match status" value="1"/>
</dbReference>
<dbReference type="HAMAP" id="MF_00171">
    <property type="entry name" value="TruA"/>
    <property type="match status" value="1"/>
</dbReference>
<evidence type="ECO:0000256" key="3">
    <source>
        <dbReference type="ARBA" id="ARBA00023235"/>
    </source>
</evidence>
<dbReference type="EMBL" id="JBCITK010000001">
    <property type="protein sequence ID" value="MEN0644018.1"/>
    <property type="molecule type" value="Genomic_DNA"/>
</dbReference>
<dbReference type="Proteomes" id="UP001418796">
    <property type="component" value="Unassembled WGS sequence"/>
</dbReference>
<dbReference type="InterPro" id="IPR020103">
    <property type="entry name" value="PsdUridine_synth_cat_dom_sf"/>
</dbReference>
<comment type="function">
    <text evidence="4">Formation of pseudouridine at positions 38, 39 and 40 in the anticodon stem and loop of transfer RNAs.</text>
</comment>
<sequence>MNKNFKLTIQYDGTRYKGWQRLGKGENTIQGKIENVLTEMAGYPIEIIGSSRTDAGVHALAQVANVKLNLNITVHELKSYLNRYLPEDISVTKVEMVHERFHARYNSADKTYVYKIWNEAYSHPFLRKFSMHVAEPLKLDQMKQASSYFIGEHDFTAFSNAKSKKKSNVRTIQSIDFSIKDGLLEIRIKGDGFLYNMVRKIIGTLIKVGLGEMKAEAIPGILESKEREHAGFADANGLYLEAIEFK</sequence>
<name>A0ABU9VJD2_9BACI</name>
<evidence type="ECO:0000256" key="5">
    <source>
        <dbReference type="RuleBase" id="RU003792"/>
    </source>
</evidence>
<dbReference type="CDD" id="cd02570">
    <property type="entry name" value="PseudoU_synth_EcTruA"/>
    <property type="match status" value="1"/>
</dbReference>
<feature type="binding site" evidence="4">
    <location>
        <position position="112"/>
    </location>
    <ligand>
        <name>substrate</name>
    </ligand>
</feature>
<gene>
    <name evidence="4 7" type="primary">truA</name>
    <name evidence="7" type="ORF">MKY91_12720</name>
</gene>
<dbReference type="InterPro" id="IPR020095">
    <property type="entry name" value="PsdUridine_synth_TruA_C"/>
</dbReference>
<comment type="caution">
    <text evidence="7">The sequence shown here is derived from an EMBL/GenBank/DDBJ whole genome shotgun (WGS) entry which is preliminary data.</text>
</comment>
<evidence type="ECO:0000256" key="4">
    <source>
        <dbReference type="HAMAP-Rule" id="MF_00171"/>
    </source>
</evidence>
<keyword evidence="8" id="KW-1185">Reference proteome</keyword>
<feature type="active site" description="Nucleophile" evidence="4">
    <location>
        <position position="54"/>
    </location>
</feature>
<dbReference type="InterPro" id="IPR020097">
    <property type="entry name" value="PsdUridine_synth_TruA_a/b_dom"/>
</dbReference>
<evidence type="ECO:0000259" key="6">
    <source>
        <dbReference type="Pfam" id="PF01416"/>
    </source>
</evidence>
<dbReference type="Gene3D" id="3.30.70.660">
    <property type="entry name" value="Pseudouridine synthase I, catalytic domain, C-terminal subdomain"/>
    <property type="match status" value="1"/>
</dbReference>
<comment type="caution">
    <text evidence="4">Lacks conserved residue(s) required for the propagation of feature annotation.</text>
</comment>
<dbReference type="InterPro" id="IPR020094">
    <property type="entry name" value="TruA/RsuA/RluB/E/F_N"/>
</dbReference>
<organism evidence="7 8">
    <name type="scientific">Alkalicoccobacillus gibsonii</name>
    <dbReference type="NCBI Taxonomy" id="79881"/>
    <lineage>
        <taxon>Bacteria</taxon>
        <taxon>Bacillati</taxon>
        <taxon>Bacillota</taxon>
        <taxon>Bacilli</taxon>
        <taxon>Bacillales</taxon>
        <taxon>Bacillaceae</taxon>
        <taxon>Alkalicoccobacillus</taxon>
    </lineage>
</organism>
<reference evidence="7 8" key="1">
    <citation type="submission" date="2024-03" db="EMBL/GenBank/DDBJ databases">
        <title>Bacilli Hybrid Assemblies.</title>
        <authorList>
            <person name="Kovac J."/>
        </authorList>
    </citation>
    <scope>NUCLEOTIDE SEQUENCE [LARGE SCALE GENOMIC DNA]</scope>
    <source>
        <strain evidence="7 8">FSL R7-0666</strain>
    </source>
</reference>
<dbReference type="EC" id="5.4.99.12" evidence="4"/>
<comment type="similarity">
    <text evidence="1 4 5">Belongs to the tRNA pseudouridine synthase TruA family.</text>
</comment>
<keyword evidence="2 4" id="KW-0819">tRNA processing</keyword>
<proteinExistence type="inferred from homology"/>
<evidence type="ECO:0000313" key="8">
    <source>
        <dbReference type="Proteomes" id="UP001418796"/>
    </source>
</evidence>
<dbReference type="Pfam" id="PF01416">
    <property type="entry name" value="PseudoU_synth_1"/>
    <property type="match status" value="2"/>
</dbReference>
<evidence type="ECO:0000256" key="2">
    <source>
        <dbReference type="ARBA" id="ARBA00022694"/>
    </source>
</evidence>
<dbReference type="NCBIfam" id="TIGR00071">
    <property type="entry name" value="hisT_truA"/>
    <property type="match status" value="1"/>
</dbReference>
<comment type="catalytic activity">
    <reaction evidence="4 5">
        <text>uridine(38/39/40) in tRNA = pseudouridine(38/39/40) in tRNA</text>
        <dbReference type="Rhea" id="RHEA:22376"/>
        <dbReference type="Rhea" id="RHEA-COMP:10085"/>
        <dbReference type="Rhea" id="RHEA-COMP:10087"/>
        <dbReference type="ChEBI" id="CHEBI:65314"/>
        <dbReference type="ChEBI" id="CHEBI:65315"/>
        <dbReference type="EC" id="5.4.99.12"/>
    </reaction>
</comment>